<keyword evidence="1" id="KW-0732">Signal</keyword>
<evidence type="ECO:0000256" key="1">
    <source>
        <dbReference type="SAM" id="SignalP"/>
    </source>
</evidence>
<evidence type="ECO:0000313" key="3">
    <source>
        <dbReference type="Proteomes" id="UP000054279"/>
    </source>
</evidence>
<sequence length="177" mass="20676">MPVKLVLLSLVPVSPACRATEAQQNSAPRALCRCCATCLLYDMIFGTAPYERNTDAKMYSKLITFISEEKWPPILLIDPWHREKTEALKFIKRFLVLSTFTRIAWHEIEEHPWIKDGWHKIHRRLPLYTALRMTNGFLRVDGRSSCIIDTVIEVAFRCQRFYLSRSIPEYLMVEGDI</sequence>
<dbReference type="HOGENOM" id="CLU_1518790_0_0_1"/>
<dbReference type="AlphaFoldDB" id="A0A0C9TS41"/>
<dbReference type="Gene3D" id="1.10.510.10">
    <property type="entry name" value="Transferase(Phosphotransferase) domain 1"/>
    <property type="match status" value="1"/>
</dbReference>
<dbReference type="Proteomes" id="UP000054279">
    <property type="component" value="Unassembled WGS sequence"/>
</dbReference>
<dbReference type="OrthoDB" id="68483at2759"/>
<accession>A0A0C9TS41</accession>
<keyword evidence="3" id="KW-1185">Reference proteome</keyword>
<gene>
    <name evidence="2" type="ORF">M422DRAFT_274453</name>
</gene>
<protein>
    <submittedName>
        <fullName evidence="2">Uncharacterized protein</fullName>
    </submittedName>
</protein>
<feature type="signal peptide" evidence="1">
    <location>
        <begin position="1"/>
        <end position="19"/>
    </location>
</feature>
<feature type="chain" id="PRO_5002203746" evidence="1">
    <location>
        <begin position="20"/>
        <end position="177"/>
    </location>
</feature>
<proteinExistence type="predicted"/>
<dbReference type="SUPFAM" id="SSF56112">
    <property type="entry name" value="Protein kinase-like (PK-like)"/>
    <property type="match status" value="1"/>
</dbReference>
<dbReference type="EMBL" id="KN837464">
    <property type="protein sequence ID" value="KIJ24704.1"/>
    <property type="molecule type" value="Genomic_DNA"/>
</dbReference>
<organism evidence="2 3">
    <name type="scientific">Sphaerobolus stellatus (strain SS14)</name>
    <dbReference type="NCBI Taxonomy" id="990650"/>
    <lineage>
        <taxon>Eukaryota</taxon>
        <taxon>Fungi</taxon>
        <taxon>Dikarya</taxon>
        <taxon>Basidiomycota</taxon>
        <taxon>Agaricomycotina</taxon>
        <taxon>Agaricomycetes</taxon>
        <taxon>Phallomycetidae</taxon>
        <taxon>Geastrales</taxon>
        <taxon>Sphaerobolaceae</taxon>
        <taxon>Sphaerobolus</taxon>
    </lineage>
</organism>
<name>A0A0C9TS41_SPHS4</name>
<dbReference type="InterPro" id="IPR011009">
    <property type="entry name" value="Kinase-like_dom_sf"/>
</dbReference>
<reference evidence="2 3" key="1">
    <citation type="submission" date="2014-06" db="EMBL/GenBank/DDBJ databases">
        <title>Evolutionary Origins and Diversification of the Mycorrhizal Mutualists.</title>
        <authorList>
            <consortium name="DOE Joint Genome Institute"/>
            <consortium name="Mycorrhizal Genomics Consortium"/>
            <person name="Kohler A."/>
            <person name="Kuo A."/>
            <person name="Nagy L.G."/>
            <person name="Floudas D."/>
            <person name="Copeland A."/>
            <person name="Barry K.W."/>
            <person name="Cichocki N."/>
            <person name="Veneault-Fourrey C."/>
            <person name="LaButti K."/>
            <person name="Lindquist E.A."/>
            <person name="Lipzen A."/>
            <person name="Lundell T."/>
            <person name="Morin E."/>
            <person name="Murat C."/>
            <person name="Riley R."/>
            <person name="Ohm R."/>
            <person name="Sun H."/>
            <person name="Tunlid A."/>
            <person name="Henrissat B."/>
            <person name="Grigoriev I.V."/>
            <person name="Hibbett D.S."/>
            <person name="Martin F."/>
        </authorList>
    </citation>
    <scope>NUCLEOTIDE SEQUENCE [LARGE SCALE GENOMIC DNA]</scope>
    <source>
        <strain evidence="2 3">SS14</strain>
    </source>
</reference>
<evidence type="ECO:0000313" key="2">
    <source>
        <dbReference type="EMBL" id="KIJ24704.1"/>
    </source>
</evidence>